<dbReference type="PANTHER" id="PTHR20855:SF3">
    <property type="entry name" value="LD03007P"/>
    <property type="match status" value="1"/>
</dbReference>
<feature type="transmembrane region" description="Helical" evidence="5">
    <location>
        <begin position="68"/>
        <end position="91"/>
    </location>
</feature>
<comment type="caution">
    <text evidence="7">The sequence shown here is derived from an EMBL/GenBank/DDBJ whole genome shotgun (WGS) entry which is preliminary data.</text>
</comment>
<evidence type="ECO:0000313" key="8">
    <source>
        <dbReference type="Proteomes" id="UP000654075"/>
    </source>
</evidence>
<dbReference type="Proteomes" id="UP000654075">
    <property type="component" value="Unassembled WGS sequence"/>
</dbReference>
<name>A0A813GAP3_POLGL</name>
<dbReference type="Pfam" id="PF03006">
    <property type="entry name" value="HlyIII"/>
    <property type="match status" value="1"/>
</dbReference>
<keyword evidence="2 5" id="KW-0812">Transmembrane</keyword>
<evidence type="ECO:0000256" key="5">
    <source>
        <dbReference type="SAM" id="Phobius"/>
    </source>
</evidence>
<dbReference type="InterPro" id="IPR004254">
    <property type="entry name" value="AdipoR/HlyIII-related"/>
</dbReference>
<keyword evidence="3 5" id="KW-1133">Transmembrane helix</keyword>
<accession>A0A813GAP3</accession>
<evidence type="ECO:0000313" key="7">
    <source>
        <dbReference type="EMBL" id="CAE8623846.1"/>
    </source>
</evidence>
<keyword evidence="8" id="KW-1185">Reference proteome</keyword>
<proteinExistence type="predicted"/>
<feature type="transmembrane region" description="Helical" evidence="5">
    <location>
        <begin position="249"/>
        <end position="269"/>
    </location>
</feature>
<evidence type="ECO:0000256" key="4">
    <source>
        <dbReference type="ARBA" id="ARBA00023136"/>
    </source>
</evidence>
<dbReference type="PANTHER" id="PTHR20855">
    <property type="entry name" value="ADIPOR/PROGESTIN RECEPTOR-RELATED"/>
    <property type="match status" value="1"/>
</dbReference>
<dbReference type="EMBL" id="CAJNNV010014520">
    <property type="protein sequence ID" value="CAE8602666.1"/>
    <property type="molecule type" value="Genomic_DNA"/>
</dbReference>
<gene>
    <name evidence="6" type="ORF">PGLA1383_LOCUS20905</name>
    <name evidence="7" type="ORF">PGLA1383_LOCUS41055</name>
</gene>
<feature type="transmembrane region" description="Helical" evidence="5">
    <location>
        <begin position="225"/>
        <end position="242"/>
    </location>
</feature>
<dbReference type="GO" id="GO:0016020">
    <property type="term" value="C:membrane"/>
    <property type="evidence" value="ECO:0007669"/>
    <property type="project" value="UniProtKB-SubCell"/>
</dbReference>
<evidence type="ECO:0000313" key="6">
    <source>
        <dbReference type="EMBL" id="CAE8602666.1"/>
    </source>
</evidence>
<reference evidence="7" key="1">
    <citation type="submission" date="2021-02" db="EMBL/GenBank/DDBJ databases">
        <authorList>
            <person name="Dougan E. K."/>
            <person name="Rhodes N."/>
            <person name="Thang M."/>
            <person name="Chan C."/>
        </authorList>
    </citation>
    <scope>NUCLEOTIDE SEQUENCE</scope>
</reference>
<feature type="transmembrane region" description="Helical" evidence="5">
    <location>
        <begin position="103"/>
        <end position="123"/>
    </location>
</feature>
<evidence type="ECO:0000256" key="3">
    <source>
        <dbReference type="ARBA" id="ARBA00022989"/>
    </source>
</evidence>
<dbReference type="OMA" id="IMAMACC"/>
<evidence type="ECO:0000256" key="2">
    <source>
        <dbReference type="ARBA" id="ARBA00022692"/>
    </source>
</evidence>
<evidence type="ECO:0000256" key="1">
    <source>
        <dbReference type="ARBA" id="ARBA00004141"/>
    </source>
</evidence>
<protein>
    <submittedName>
        <fullName evidence="7">Uncharacterized protein</fullName>
    </submittedName>
</protein>
<dbReference type="OrthoDB" id="186812at2759"/>
<dbReference type="AlphaFoldDB" id="A0A813GAP3"/>
<comment type="subcellular location">
    <subcellularLocation>
        <location evidence="1">Membrane</location>
        <topology evidence="1">Multi-pass membrane protein</topology>
    </subcellularLocation>
</comment>
<keyword evidence="4 5" id="KW-0472">Membrane</keyword>
<feature type="transmembrane region" description="Helical" evidence="5">
    <location>
        <begin position="135"/>
        <end position="156"/>
    </location>
</feature>
<sequence length="284" mass="31134">MRTRSEGLERKKDIILFALGSCRNDAPCLDANGNANETSSCCNEFPVFDADGFAHWYPSGRKHHRLEVACDAVVLALGSVTSWVMVSMILVRSSRAGDSMLKQLGLVVYCIAVLWMLNVSAAWNTVPWKRSWRQTLMFLDGAGIYVMIAGSFTPIVLQCECYMMLALQWAIVAVGMTRLALKVCSKPDNKGSVGDPVQTVGYVLMVLSAGTVWRSLQTSLSPKAFQELMAGVLAYGVGVPIYSTSWLRFNMCVWHIFVSAGSILIYMSIYNDIAGGRLAGTPYA</sequence>
<organism evidence="7 8">
    <name type="scientific">Polarella glacialis</name>
    <name type="common">Dinoflagellate</name>
    <dbReference type="NCBI Taxonomy" id="89957"/>
    <lineage>
        <taxon>Eukaryota</taxon>
        <taxon>Sar</taxon>
        <taxon>Alveolata</taxon>
        <taxon>Dinophyceae</taxon>
        <taxon>Suessiales</taxon>
        <taxon>Suessiaceae</taxon>
        <taxon>Polarella</taxon>
    </lineage>
</organism>
<dbReference type="EMBL" id="CAJNNV010028255">
    <property type="protein sequence ID" value="CAE8623846.1"/>
    <property type="molecule type" value="Genomic_DNA"/>
</dbReference>